<proteinExistence type="predicted"/>
<gene>
    <name evidence="3" type="ORF">ACHAWO_008453</name>
</gene>
<feature type="transmembrane region" description="Helical" evidence="2">
    <location>
        <begin position="158"/>
        <end position="179"/>
    </location>
</feature>
<feature type="region of interest" description="Disordered" evidence="1">
    <location>
        <begin position="844"/>
        <end position="937"/>
    </location>
</feature>
<feature type="compositionally biased region" description="Polar residues" evidence="1">
    <location>
        <begin position="535"/>
        <end position="548"/>
    </location>
</feature>
<dbReference type="Proteomes" id="UP001530400">
    <property type="component" value="Unassembled WGS sequence"/>
</dbReference>
<feature type="transmembrane region" description="Helical" evidence="2">
    <location>
        <begin position="231"/>
        <end position="251"/>
    </location>
</feature>
<protein>
    <submittedName>
        <fullName evidence="3">Uncharacterized protein</fullName>
    </submittedName>
</protein>
<feature type="compositionally biased region" description="Basic residues" evidence="1">
    <location>
        <begin position="64"/>
        <end position="77"/>
    </location>
</feature>
<keyword evidence="2" id="KW-0812">Transmembrane</keyword>
<feature type="region of interest" description="Disordered" evidence="1">
    <location>
        <begin position="535"/>
        <end position="561"/>
    </location>
</feature>
<feature type="compositionally biased region" description="Polar residues" evidence="1">
    <location>
        <begin position="805"/>
        <end position="818"/>
    </location>
</feature>
<dbReference type="EMBL" id="JALLPJ020000190">
    <property type="protein sequence ID" value="KAL3799342.1"/>
    <property type="molecule type" value="Genomic_DNA"/>
</dbReference>
<feature type="compositionally biased region" description="Polar residues" evidence="1">
    <location>
        <begin position="913"/>
        <end position="924"/>
    </location>
</feature>
<feature type="compositionally biased region" description="Basic and acidic residues" evidence="1">
    <location>
        <begin position="549"/>
        <end position="561"/>
    </location>
</feature>
<evidence type="ECO:0000256" key="1">
    <source>
        <dbReference type="SAM" id="MobiDB-lite"/>
    </source>
</evidence>
<feature type="compositionally biased region" description="Low complexity" evidence="1">
    <location>
        <begin position="704"/>
        <end position="722"/>
    </location>
</feature>
<keyword evidence="2" id="KW-0472">Membrane</keyword>
<feature type="compositionally biased region" description="Polar residues" evidence="1">
    <location>
        <begin position="846"/>
        <end position="856"/>
    </location>
</feature>
<feature type="compositionally biased region" description="Basic and acidic residues" evidence="1">
    <location>
        <begin position="638"/>
        <end position="651"/>
    </location>
</feature>
<feature type="compositionally biased region" description="Basic residues" evidence="1">
    <location>
        <begin position="877"/>
        <end position="892"/>
    </location>
</feature>
<sequence>MDAKKNQFTRRTSGGMQMIGAAAKDKFMRGSSSETRPKRSSSRRRHEPRKEEGFSSSDDLEAGRRHHHRKDRRRSKDRGRQSSRALVPAKDFTLQLKAPSYHGHENQSGKLSLFMLPPGSELSTRSDGWLILSLSSVATLSSIALSSTSGLRTMPEKASLVISSFLFTISIIVGAGYRYTPFRKVLTSRVYCLRTTKETIVAVLCLSLATVVTSIVMDPALYIAIGGNAVWNANVFFATWGSLYTCFYLVADLITTNDSSGLVESRFSSPRGLSYFDSVAKIWWMLLGSNVSLLGVLFEFSNTVCASAAAAAASSLSTASVCERAFGAALLCIFSLLLNLTALAVYRLALLGEMRRSRLESFNGPERAFKASRRVGSALAFLVLALQSTAVALVSSPSGPGVEGGSVFLCAWLSFGLSLAILKAYVESFCLPNSAHQPKRPLVQPKFFDDSFRTFGTVGTTDFDDSDKCTDEEKLEPLNVVAPELYYIEQQKPLSNNAVNREIVQHVHPNPTYTNQAPPRSVQEPLQQIEQQHSFYSRPTSSKANSNPSDEKSKLSVDPKGVKASFTSITEPVVFTRTQCDISTVTHEPVGFKSGSSYYGGIAPEGSIQGAAHCQIEQDDEDSLPFMYPVSYISVGTKSEDGRKDQPEKKQQGLKGLQRRSSYCSIPSLPVLKEGSIESSLRDDTNTTGSRKQQQQHRRDLRKSVTSKNSKASSKVSKTSKVYKYKLDRRGSDGSSTISDPKTVAEIEFKLPQGIHDNASCAVSTSEEFSIVCDNKSIVTEITTEGFDNPAHVPWQPPRLPNKNPLYNGSDESTSSGMPTPRLNAFNNSVDDLVASALSYARKSRNNQSARTLATMSPTPSSSSSYLKSEYLPQRPTRPRSRGTPKSHKIKKSSAQGSTPNPSPANAKANRRGSLQSLYSTSNSGDGMAAAGMDFAC</sequence>
<feature type="transmembrane region" description="Helical" evidence="2">
    <location>
        <begin position="291"/>
        <end position="313"/>
    </location>
</feature>
<reference evidence="3 4" key="1">
    <citation type="submission" date="2024-10" db="EMBL/GenBank/DDBJ databases">
        <title>Updated reference genomes for cyclostephanoid diatoms.</title>
        <authorList>
            <person name="Roberts W.R."/>
            <person name="Alverson A.J."/>
        </authorList>
    </citation>
    <scope>NUCLEOTIDE SEQUENCE [LARGE SCALE GENOMIC DNA]</scope>
    <source>
        <strain evidence="3 4">AJA010-31</strain>
    </source>
</reference>
<feature type="region of interest" description="Disordered" evidence="1">
    <location>
        <begin position="789"/>
        <end position="824"/>
    </location>
</feature>
<feature type="region of interest" description="Disordered" evidence="1">
    <location>
        <begin position="637"/>
        <end position="659"/>
    </location>
</feature>
<accession>A0ABD3QGT1</accession>
<evidence type="ECO:0000313" key="4">
    <source>
        <dbReference type="Proteomes" id="UP001530400"/>
    </source>
</evidence>
<keyword evidence="4" id="KW-1185">Reference proteome</keyword>
<organism evidence="3 4">
    <name type="scientific">Cyclotella atomus</name>
    <dbReference type="NCBI Taxonomy" id="382360"/>
    <lineage>
        <taxon>Eukaryota</taxon>
        <taxon>Sar</taxon>
        <taxon>Stramenopiles</taxon>
        <taxon>Ochrophyta</taxon>
        <taxon>Bacillariophyta</taxon>
        <taxon>Coscinodiscophyceae</taxon>
        <taxon>Thalassiosirophycidae</taxon>
        <taxon>Stephanodiscales</taxon>
        <taxon>Stephanodiscaceae</taxon>
        <taxon>Cyclotella</taxon>
    </lineage>
</organism>
<feature type="compositionally biased region" description="Low complexity" evidence="1">
    <location>
        <begin position="925"/>
        <end position="937"/>
    </location>
</feature>
<feature type="compositionally biased region" description="Basic residues" evidence="1">
    <location>
        <begin position="38"/>
        <end position="47"/>
    </location>
</feature>
<feature type="region of interest" description="Disordered" evidence="1">
    <location>
        <begin position="675"/>
        <end position="739"/>
    </location>
</feature>
<feature type="region of interest" description="Disordered" evidence="1">
    <location>
        <begin position="1"/>
        <end position="89"/>
    </location>
</feature>
<feature type="transmembrane region" description="Helical" evidence="2">
    <location>
        <begin position="200"/>
        <end position="225"/>
    </location>
</feature>
<name>A0ABD3QGT1_9STRA</name>
<comment type="caution">
    <text evidence="3">The sequence shown here is derived from an EMBL/GenBank/DDBJ whole genome shotgun (WGS) entry which is preliminary data.</text>
</comment>
<keyword evidence="2" id="KW-1133">Transmembrane helix</keyword>
<evidence type="ECO:0000313" key="3">
    <source>
        <dbReference type="EMBL" id="KAL3799342.1"/>
    </source>
</evidence>
<feature type="transmembrane region" description="Helical" evidence="2">
    <location>
        <begin position="325"/>
        <end position="349"/>
    </location>
</feature>
<evidence type="ECO:0000256" key="2">
    <source>
        <dbReference type="SAM" id="Phobius"/>
    </source>
</evidence>
<dbReference type="AlphaFoldDB" id="A0ABD3QGT1"/>